<evidence type="ECO:0000313" key="2">
    <source>
        <dbReference type="Proteomes" id="UP000515204"/>
    </source>
</evidence>
<evidence type="ECO:0000256" key="1">
    <source>
        <dbReference type="SAM" id="SignalP"/>
    </source>
</evidence>
<dbReference type="KEGG" id="dqu:106742634"/>
<dbReference type="RefSeq" id="XP_014471279.1">
    <property type="nucleotide sequence ID" value="XM_014615793.1"/>
</dbReference>
<keyword evidence="1" id="KW-0732">Signal</keyword>
<evidence type="ECO:0000313" key="3">
    <source>
        <dbReference type="RefSeq" id="XP_014471279.1"/>
    </source>
</evidence>
<keyword evidence="2" id="KW-1185">Reference proteome</keyword>
<dbReference type="Proteomes" id="UP000515204">
    <property type="component" value="Unplaced"/>
</dbReference>
<feature type="chain" id="PRO_5027922063" evidence="1">
    <location>
        <begin position="25"/>
        <end position="159"/>
    </location>
</feature>
<proteinExistence type="predicted"/>
<reference evidence="3" key="1">
    <citation type="submission" date="2025-08" db="UniProtKB">
        <authorList>
            <consortium name="RefSeq"/>
        </authorList>
    </citation>
    <scope>IDENTIFICATION</scope>
</reference>
<dbReference type="Pfam" id="PF07841">
    <property type="entry name" value="DM4_12"/>
    <property type="match status" value="1"/>
</dbReference>
<dbReference type="PANTHER" id="PTHR21398">
    <property type="entry name" value="AGAP007094-PA"/>
    <property type="match status" value="1"/>
</dbReference>
<gene>
    <name evidence="3" type="primary">LOC106742634</name>
</gene>
<sequence>MCRDGRLRECIFTYLHLQILFAVAIPVDIPGKSIAVSLYFEANYGLPWEASQFYGENYYAKRNLDRRLVYEASVQKLESLGYPGLDCLLRTICEAAKYPLSENGVLGDILQIVFTPSSSRNENLPDEIVEAEREQHCDRRYKKCPVNPFDLVSSHVGAT</sequence>
<protein>
    <submittedName>
        <fullName evidence="3">Uncharacterized protein LOC106742634</fullName>
    </submittedName>
</protein>
<accession>A0A6P3X037</accession>
<organism evidence="2 3">
    <name type="scientific">Dinoponera quadriceps</name>
    <name type="common">South American ant</name>
    <dbReference type="NCBI Taxonomy" id="609295"/>
    <lineage>
        <taxon>Eukaryota</taxon>
        <taxon>Metazoa</taxon>
        <taxon>Ecdysozoa</taxon>
        <taxon>Arthropoda</taxon>
        <taxon>Hexapoda</taxon>
        <taxon>Insecta</taxon>
        <taxon>Pterygota</taxon>
        <taxon>Neoptera</taxon>
        <taxon>Endopterygota</taxon>
        <taxon>Hymenoptera</taxon>
        <taxon>Apocrita</taxon>
        <taxon>Aculeata</taxon>
        <taxon>Formicoidea</taxon>
        <taxon>Formicidae</taxon>
        <taxon>Ponerinae</taxon>
        <taxon>Ponerini</taxon>
        <taxon>Dinoponera</taxon>
    </lineage>
</organism>
<dbReference type="SMART" id="SM00718">
    <property type="entry name" value="DM4_12"/>
    <property type="match status" value="1"/>
</dbReference>
<dbReference type="PANTHER" id="PTHR21398:SF22">
    <property type="entry name" value="IP12060P-RELATED"/>
    <property type="match status" value="1"/>
</dbReference>
<dbReference type="InterPro" id="IPR006631">
    <property type="entry name" value="DM4_12"/>
</dbReference>
<dbReference type="GeneID" id="106742634"/>
<name>A0A6P3X037_DINQU</name>
<dbReference type="OrthoDB" id="6340174at2759"/>
<dbReference type="AlphaFoldDB" id="A0A6P3X037"/>
<feature type="signal peptide" evidence="1">
    <location>
        <begin position="1"/>
        <end position="24"/>
    </location>
</feature>